<evidence type="ECO:0000313" key="2">
    <source>
        <dbReference type="EMBL" id="RHD10824.1"/>
    </source>
</evidence>
<dbReference type="Proteomes" id="UP000284794">
    <property type="component" value="Unassembled WGS sequence"/>
</dbReference>
<reference evidence="2 3" key="1">
    <citation type="submission" date="2018-08" db="EMBL/GenBank/DDBJ databases">
        <title>A genome reference for cultivated species of the human gut microbiota.</title>
        <authorList>
            <person name="Zou Y."/>
            <person name="Xue W."/>
            <person name="Luo G."/>
        </authorList>
    </citation>
    <scope>NUCLEOTIDE SEQUENCE [LARGE SCALE GENOMIC DNA]</scope>
    <source>
        <strain evidence="2 3">AM32-2AC</strain>
    </source>
</reference>
<accession>A0A414DIF8</accession>
<evidence type="ECO:0000313" key="3">
    <source>
        <dbReference type="Proteomes" id="UP000284794"/>
    </source>
</evidence>
<feature type="domain" description="DUF4007" evidence="1">
    <location>
        <begin position="11"/>
        <end position="285"/>
    </location>
</feature>
<dbReference type="InterPro" id="IPR025248">
    <property type="entry name" value="DUF4007"/>
</dbReference>
<dbReference type="RefSeq" id="WP_118147943.1">
    <property type="nucleotide sequence ID" value="NZ_QSIS01000001.1"/>
</dbReference>
<proteinExistence type="predicted"/>
<dbReference type="EMBL" id="QSIS01000001">
    <property type="protein sequence ID" value="RHD10824.1"/>
    <property type="molecule type" value="Genomic_DNA"/>
</dbReference>
<evidence type="ECO:0000259" key="1">
    <source>
        <dbReference type="Pfam" id="PF13182"/>
    </source>
</evidence>
<organism evidence="2 3">
    <name type="scientific">Lachnospira eligens</name>
    <dbReference type="NCBI Taxonomy" id="39485"/>
    <lineage>
        <taxon>Bacteria</taxon>
        <taxon>Bacillati</taxon>
        <taxon>Bacillota</taxon>
        <taxon>Clostridia</taxon>
        <taxon>Lachnospirales</taxon>
        <taxon>Lachnospiraceae</taxon>
        <taxon>Lachnospira</taxon>
    </lineage>
</organism>
<dbReference type="AlphaFoldDB" id="A0A414DIF8"/>
<sequence length="289" mass="33461">MGNEIKIRLQGHEKFPLREGWLNKGIKAVKNNPMVFQKNGTDILGVGTNMVKSIRFWLNAFQLIKESPKNGAVLTELGEIIYKYDKNIIDDFTLWLLHMNLICNNREATSWYLFFNRCDINEFDKKTLFNHMKRELIKYTGNDNFSENSLNSDIDVLFSMYSKNKNVGDPEDKNTSPFSRLGLLQKMGDIVYKTQPDIRKINEWVVLEIIARFLENDISVSIDTAIMSENGVARITQLGIIAINDILDKLDMIGCIRINRTAGLDMIYRVENYNYDSVAIAEQYYTNRE</sequence>
<protein>
    <submittedName>
        <fullName evidence="2">DUF4007 family protein</fullName>
    </submittedName>
</protein>
<comment type="caution">
    <text evidence="2">The sequence shown here is derived from an EMBL/GenBank/DDBJ whole genome shotgun (WGS) entry which is preliminary data.</text>
</comment>
<gene>
    <name evidence="2" type="ORF">DW811_00145</name>
</gene>
<dbReference type="Pfam" id="PF13182">
    <property type="entry name" value="DUF4007"/>
    <property type="match status" value="1"/>
</dbReference>
<name>A0A414DIF8_9FIRM</name>